<gene>
    <name evidence="1" type="ORF">B0H17DRAFT_1066388</name>
</gene>
<proteinExistence type="predicted"/>
<evidence type="ECO:0008006" key="3">
    <source>
        <dbReference type="Google" id="ProtNLM"/>
    </source>
</evidence>
<keyword evidence="2" id="KW-1185">Reference proteome</keyword>
<accession>A0AAD7GDD3</accession>
<reference evidence="1" key="1">
    <citation type="submission" date="2023-03" db="EMBL/GenBank/DDBJ databases">
        <title>Massive genome expansion in bonnet fungi (Mycena s.s.) driven by repeated elements and novel gene families across ecological guilds.</title>
        <authorList>
            <consortium name="Lawrence Berkeley National Laboratory"/>
            <person name="Harder C.B."/>
            <person name="Miyauchi S."/>
            <person name="Viragh M."/>
            <person name="Kuo A."/>
            <person name="Thoen E."/>
            <person name="Andreopoulos B."/>
            <person name="Lu D."/>
            <person name="Skrede I."/>
            <person name="Drula E."/>
            <person name="Henrissat B."/>
            <person name="Morin E."/>
            <person name="Kohler A."/>
            <person name="Barry K."/>
            <person name="LaButti K."/>
            <person name="Morin E."/>
            <person name="Salamov A."/>
            <person name="Lipzen A."/>
            <person name="Mereny Z."/>
            <person name="Hegedus B."/>
            <person name="Baldrian P."/>
            <person name="Stursova M."/>
            <person name="Weitz H."/>
            <person name="Taylor A."/>
            <person name="Grigoriev I.V."/>
            <person name="Nagy L.G."/>
            <person name="Martin F."/>
            <person name="Kauserud H."/>
        </authorList>
    </citation>
    <scope>NUCLEOTIDE SEQUENCE</scope>
    <source>
        <strain evidence="1">CBHHK067</strain>
    </source>
</reference>
<protein>
    <recommendedName>
        <fullName evidence="3">F-box domain-containing protein</fullName>
    </recommendedName>
</protein>
<evidence type="ECO:0000313" key="2">
    <source>
        <dbReference type="Proteomes" id="UP001221757"/>
    </source>
</evidence>
<dbReference type="EMBL" id="JARKIE010000072">
    <property type="protein sequence ID" value="KAJ7689382.1"/>
    <property type="molecule type" value="Genomic_DNA"/>
</dbReference>
<name>A0AAD7GDD3_MYCRO</name>
<evidence type="ECO:0000313" key="1">
    <source>
        <dbReference type="EMBL" id="KAJ7689382.1"/>
    </source>
</evidence>
<organism evidence="1 2">
    <name type="scientific">Mycena rosella</name>
    <name type="common">Pink bonnet</name>
    <name type="synonym">Agaricus rosellus</name>
    <dbReference type="NCBI Taxonomy" id="1033263"/>
    <lineage>
        <taxon>Eukaryota</taxon>
        <taxon>Fungi</taxon>
        <taxon>Dikarya</taxon>
        <taxon>Basidiomycota</taxon>
        <taxon>Agaricomycotina</taxon>
        <taxon>Agaricomycetes</taxon>
        <taxon>Agaricomycetidae</taxon>
        <taxon>Agaricales</taxon>
        <taxon>Marasmiineae</taxon>
        <taxon>Mycenaceae</taxon>
        <taxon>Mycena</taxon>
    </lineage>
</organism>
<dbReference type="AlphaFoldDB" id="A0AAD7GDD3"/>
<sequence>MVFQDLSEDNIRSIFSFCDIYAVVAMSRTNIYLHRLTLEKLVWVDLVEDLRRRGFIDGRSRAEIQAQSQEELVGLVKALLTGPKSWTAPALPKAPKALGGTRAPRPAPSHAEIPTQITLHPSGIWSSKKNEAKLIAGGEYVLLNSITLECWSVHDDRLVWAYEKLAGSFVLEFDADIQEGGESATIIVYARSWTGNGTDQGQVHILQLDFRTGISTSLLCNVFLTTDLDDLQCQAVKICGNTACANIRDDTLPSETQSYCILINWETKSHLKLGSNTLGSPFLVNLIPNHILVLTNNRAGFPEIRVINIAAFSDYWQLADSSPFSLPTTDVSDIEAAVCESIIFGSCGRFQGWPRELYAYESPLEAGTYRIWVIISGYSGSPSKKHAVLCSYRLSLMGNGIIWQQRTAANADPTLNCAGITYSGHIRRYNSKSDGYSIFAPGNLDRAVEQILPDSVTYAPVSPYSGALAYATNGALVVSFFKWCVVTLAFLTVIDRSTTGGDDGMRYPRSS</sequence>
<dbReference type="Proteomes" id="UP001221757">
    <property type="component" value="Unassembled WGS sequence"/>
</dbReference>
<comment type="caution">
    <text evidence="1">The sequence shown here is derived from an EMBL/GenBank/DDBJ whole genome shotgun (WGS) entry which is preliminary data.</text>
</comment>